<name>A0ABD1QJ27_9LAMI</name>
<feature type="region of interest" description="Disordered" evidence="1">
    <location>
        <begin position="154"/>
        <end position="173"/>
    </location>
</feature>
<evidence type="ECO:0008006" key="4">
    <source>
        <dbReference type="Google" id="ProtNLM"/>
    </source>
</evidence>
<organism evidence="2 3">
    <name type="scientific">Abeliophyllum distichum</name>
    <dbReference type="NCBI Taxonomy" id="126358"/>
    <lineage>
        <taxon>Eukaryota</taxon>
        <taxon>Viridiplantae</taxon>
        <taxon>Streptophyta</taxon>
        <taxon>Embryophyta</taxon>
        <taxon>Tracheophyta</taxon>
        <taxon>Spermatophyta</taxon>
        <taxon>Magnoliopsida</taxon>
        <taxon>eudicotyledons</taxon>
        <taxon>Gunneridae</taxon>
        <taxon>Pentapetalae</taxon>
        <taxon>asterids</taxon>
        <taxon>lamiids</taxon>
        <taxon>Lamiales</taxon>
        <taxon>Oleaceae</taxon>
        <taxon>Forsythieae</taxon>
        <taxon>Abeliophyllum</taxon>
    </lineage>
</organism>
<evidence type="ECO:0000256" key="1">
    <source>
        <dbReference type="SAM" id="MobiDB-lite"/>
    </source>
</evidence>
<evidence type="ECO:0000313" key="2">
    <source>
        <dbReference type="EMBL" id="KAL2474821.1"/>
    </source>
</evidence>
<feature type="compositionally biased region" description="Acidic residues" evidence="1">
    <location>
        <begin position="155"/>
        <end position="173"/>
    </location>
</feature>
<dbReference type="AlphaFoldDB" id="A0ABD1QJ27"/>
<sequence>MRLVENQVRFTVPPCYPSWTEVLEEQWTWLHRIIKSYFDLQGDRSLDDYQVVRATIDRLATARYRDYKFRAHNHLKAYGPSRPYGNMSAEYWQKCIDFFTSHTFISSKNKTNRDKAKCPSVQGSKSFFATRYDKLRRMQREIELLKNSISVAVPVEDENENENEDEEEGLGDL</sequence>
<gene>
    <name evidence="2" type="ORF">Adt_35557</name>
</gene>
<dbReference type="Proteomes" id="UP001604336">
    <property type="component" value="Unassembled WGS sequence"/>
</dbReference>
<proteinExistence type="predicted"/>
<accession>A0ABD1QJ27</accession>
<comment type="caution">
    <text evidence="2">The sequence shown here is derived from an EMBL/GenBank/DDBJ whole genome shotgun (WGS) entry which is preliminary data.</text>
</comment>
<dbReference type="EMBL" id="JBFOLK010000011">
    <property type="protein sequence ID" value="KAL2474821.1"/>
    <property type="molecule type" value="Genomic_DNA"/>
</dbReference>
<evidence type="ECO:0000313" key="3">
    <source>
        <dbReference type="Proteomes" id="UP001604336"/>
    </source>
</evidence>
<reference evidence="3" key="1">
    <citation type="submission" date="2024-07" db="EMBL/GenBank/DDBJ databases">
        <title>Two chromosome-level genome assemblies of Korean endemic species Abeliophyllum distichum and Forsythia ovata (Oleaceae).</title>
        <authorList>
            <person name="Jang H."/>
        </authorList>
    </citation>
    <scope>NUCLEOTIDE SEQUENCE [LARGE SCALE GENOMIC DNA]</scope>
</reference>
<keyword evidence="3" id="KW-1185">Reference proteome</keyword>
<protein>
    <recommendedName>
        <fullName evidence="4">Transposase</fullName>
    </recommendedName>
</protein>